<name>A0A922L5J0_DERFA</name>
<gene>
    <name evidence="1" type="ORF">DERF_004745</name>
</gene>
<dbReference type="Proteomes" id="UP000790347">
    <property type="component" value="Unassembled WGS sequence"/>
</dbReference>
<evidence type="ECO:0000313" key="2">
    <source>
        <dbReference type="Proteomes" id="UP000790347"/>
    </source>
</evidence>
<sequence length="30" mass="3336">MLNPEDICTSVKNHTVTKFFGLVSKLDLKG</sequence>
<dbReference type="EMBL" id="ASGP02000002">
    <property type="protein sequence ID" value="KAH9521066.1"/>
    <property type="molecule type" value="Genomic_DNA"/>
</dbReference>
<protein>
    <submittedName>
        <fullName evidence="1">Uncharacterized protein</fullName>
    </submittedName>
</protein>
<accession>A0A922L5J0</accession>
<reference evidence="1" key="2">
    <citation type="journal article" date="2022" name="Res Sq">
        <title>Comparative Genomics Reveals Insights into the Divergent Evolution of Astigmatic Mites and Household Pest Adaptations.</title>
        <authorList>
            <person name="Xiong Q."/>
            <person name="Wan A.T.-Y."/>
            <person name="Liu X.-Y."/>
            <person name="Fung C.S.-H."/>
            <person name="Xiao X."/>
            <person name="Malainual N."/>
            <person name="Hou J."/>
            <person name="Wang L."/>
            <person name="Wang M."/>
            <person name="Yang K."/>
            <person name="Cui Y."/>
            <person name="Leung E."/>
            <person name="Nong W."/>
            <person name="Shin S.-K."/>
            <person name="Au S."/>
            <person name="Jeong K.Y."/>
            <person name="Chew F.T."/>
            <person name="Hui J."/>
            <person name="Leung T.F."/>
            <person name="Tungtrongchitr A."/>
            <person name="Zhong N."/>
            <person name="Liu Z."/>
            <person name="Tsui S."/>
        </authorList>
    </citation>
    <scope>NUCLEOTIDE SEQUENCE</scope>
    <source>
        <strain evidence="1">Derf</strain>
        <tissue evidence="1">Whole organism</tissue>
    </source>
</reference>
<comment type="caution">
    <text evidence="1">The sequence shown here is derived from an EMBL/GenBank/DDBJ whole genome shotgun (WGS) entry which is preliminary data.</text>
</comment>
<proteinExistence type="predicted"/>
<reference evidence="1" key="1">
    <citation type="submission" date="2013-05" db="EMBL/GenBank/DDBJ databases">
        <authorList>
            <person name="Yim A.K.Y."/>
            <person name="Chan T.F."/>
            <person name="Ji K.M."/>
            <person name="Liu X.Y."/>
            <person name="Zhou J.W."/>
            <person name="Li R.Q."/>
            <person name="Yang K.Y."/>
            <person name="Li J."/>
            <person name="Li M."/>
            <person name="Law P.T.W."/>
            <person name="Wu Y.L."/>
            <person name="Cai Z.L."/>
            <person name="Qin H."/>
            <person name="Bao Y."/>
            <person name="Leung R.K.K."/>
            <person name="Ng P.K.S."/>
            <person name="Zou J."/>
            <person name="Zhong X.J."/>
            <person name="Ran P.X."/>
            <person name="Zhong N.S."/>
            <person name="Liu Z.G."/>
            <person name="Tsui S.K.W."/>
        </authorList>
    </citation>
    <scope>NUCLEOTIDE SEQUENCE</scope>
    <source>
        <strain evidence="1">Derf</strain>
        <tissue evidence="1">Whole organism</tissue>
    </source>
</reference>
<keyword evidence="2" id="KW-1185">Reference proteome</keyword>
<organism evidence="1 2">
    <name type="scientific">Dermatophagoides farinae</name>
    <name type="common">American house dust mite</name>
    <dbReference type="NCBI Taxonomy" id="6954"/>
    <lineage>
        <taxon>Eukaryota</taxon>
        <taxon>Metazoa</taxon>
        <taxon>Ecdysozoa</taxon>
        <taxon>Arthropoda</taxon>
        <taxon>Chelicerata</taxon>
        <taxon>Arachnida</taxon>
        <taxon>Acari</taxon>
        <taxon>Acariformes</taxon>
        <taxon>Sarcoptiformes</taxon>
        <taxon>Astigmata</taxon>
        <taxon>Psoroptidia</taxon>
        <taxon>Analgoidea</taxon>
        <taxon>Pyroglyphidae</taxon>
        <taxon>Dermatophagoidinae</taxon>
        <taxon>Dermatophagoides</taxon>
    </lineage>
</organism>
<dbReference type="AlphaFoldDB" id="A0A922L5J0"/>
<evidence type="ECO:0000313" key="1">
    <source>
        <dbReference type="EMBL" id="KAH9521066.1"/>
    </source>
</evidence>